<accession>A0A9W6SLZ7</accession>
<evidence type="ECO:0000256" key="1">
    <source>
        <dbReference type="ARBA" id="ARBA00007768"/>
    </source>
</evidence>
<sequence>MLLEVIALDAADAAAAQAGGADRLEVVSDIAADGLSPSRETLAAIREACDLPLRVMLRRQAGFLPGDLDALRAAAVELDAVMGERDGFVLGFLDAGGEVDLDATLAVAGAVPSRRWTFHRAVDHAASYARAWETIGGLPGLDQVLTAGSAAGVGEGLGALAAHARPGLAMAGGGLRPEHVPALVDMGVRAFHIGGMARPGWDRPVEAELVRRWRGTVDAGALGVA</sequence>
<reference evidence="3" key="1">
    <citation type="submission" date="2023-03" db="EMBL/GenBank/DDBJ databases">
        <title>Actinorhabdospora filicis NBRC 111898.</title>
        <authorList>
            <person name="Ichikawa N."/>
            <person name="Sato H."/>
            <person name="Tonouchi N."/>
        </authorList>
    </citation>
    <scope>NUCLEOTIDE SEQUENCE</scope>
    <source>
        <strain evidence="3">NBRC 111898</strain>
    </source>
</reference>
<name>A0A9W6SLZ7_9ACTN</name>
<dbReference type="PANTHER" id="PTHR12598">
    <property type="entry name" value="COPPER HOMEOSTASIS PROTEIN CUTC"/>
    <property type="match status" value="1"/>
</dbReference>
<comment type="similarity">
    <text evidence="1">Belongs to the CutC family.</text>
</comment>
<proteinExistence type="inferred from homology"/>
<organism evidence="3 4">
    <name type="scientific">Actinorhabdospora filicis</name>
    <dbReference type="NCBI Taxonomy" id="1785913"/>
    <lineage>
        <taxon>Bacteria</taxon>
        <taxon>Bacillati</taxon>
        <taxon>Actinomycetota</taxon>
        <taxon>Actinomycetes</taxon>
        <taxon>Micromonosporales</taxon>
        <taxon>Micromonosporaceae</taxon>
        <taxon>Actinorhabdospora</taxon>
    </lineage>
</organism>
<dbReference type="AlphaFoldDB" id="A0A9W6SLZ7"/>
<protein>
    <recommendedName>
        <fullName evidence="2">Copper homeostasis protein cutC homolog</fullName>
    </recommendedName>
</protein>
<evidence type="ECO:0000313" key="3">
    <source>
        <dbReference type="EMBL" id="GLZ77036.1"/>
    </source>
</evidence>
<evidence type="ECO:0000313" key="4">
    <source>
        <dbReference type="Proteomes" id="UP001165079"/>
    </source>
</evidence>
<dbReference type="Pfam" id="PF03932">
    <property type="entry name" value="CutC"/>
    <property type="match status" value="1"/>
</dbReference>
<evidence type="ECO:0000256" key="2">
    <source>
        <dbReference type="ARBA" id="ARBA00019014"/>
    </source>
</evidence>
<comment type="caution">
    <text evidence="3">The sequence shown here is derived from an EMBL/GenBank/DDBJ whole genome shotgun (WGS) entry which is preliminary data.</text>
</comment>
<dbReference type="InterPro" id="IPR005627">
    <property type="entry name" value="CutC-like"/>
</dbReference>
<dbReference type="EMBL" id="BSTX01000001">
    <property type="protein sequence ID" value="GLZ77036.1"/>
    <property type="molecule type" value="Genomic_DNA"/>
</dbReference>
<dbReference type="InterPro" id="IPR036822">
    <property type="entry name" value="CutC-like_dom_sf"/>
</dbReference>
<dbReference type="Proteomes" id="UP001165079">
    <property type="component" value="Unassembled WGS sequence"/>
</dbReference>
<dbReference type="SUPFAM" id="SSF110395">
    <property type="entry name" value="CutC-like"/>
    <property type="match status" value="1"/>
</dbReference>
<dbReference type="GO" id="GO:0005507">
    <property type="term" value="F:copper ion binding"/>
    <property type="evidence" value="ECO:0007669"/>
    <property type="project" value="TreeGrafter"/>
</dbReference>
<gene>
    <name evidence="3" type="ORF">Afil01_18430</name>
</gene>
<dbReference type="RefSeq" id="WP_285662173.1">
    <property type="nucleotide sequence ID" value="NZ_BSTX01000001.1"/>
</dbReference>
<dbReference type="PANTHER" id="PTHR12598:SF0">
    <property type="entry name" value="COPPER HOMEOSTASIS PROTEIN CUTC HOMOLOG"/>
    <property type="match status" value="1"/>
</dbReference>
<dbReference type="Gene3D" id="3.20.20.380">
    <property type="entry name" value="Copper homeostasis (CutC) domain"/>
    <property type="match status" value="1"/>
</dbReference>
<keyword evidence="4" id="KW-1185">Reference proteome</keyword>